<dbReference type="SUPFAM" id="SSF55190">
    <property type="entry name" value="Arginyl-tRNA synthetase (ArgRS), N-terminal 'additional' domain"/>
    <property type="match status" value="1"/>
</dbReference>
<evidence type="ECO:0000256" key="6">
    <source>
        <dbReference type="ARBA" id="ARBA00022741"/>
    </source>
</evidence>
<reference evidence="15" key="1">
    <citation type="submission" date="2019-12" db="EMBL/GenBank/DDBJ databases">
        <title>Clostridiaceae gen. nov. sp. nov., isolated from sediment in Xinjiang, China.</title>
        <authorList>
            <person name="Zhang R."/>
        </authorList>
    </citation>
    <scope>NUCLEOTIDE SEQUENCE</scope>
    <source>
        <strain evidence="15">D2Q-11</strain>
    </source>
</reference>
<dbReference type="GO" id="GO:0005737">
    <property type="term" value="C:cytoplasm"/>
    <property type="evidence" value="ECO:0007669"/>
    <property type="project" value="UniProtKB-SubCell"/>
</dbReference>
<name>A0A942V0U8_9FIRM</name>
<evidence type="ECO:0000256" key="11">
    <source>
        <dbReference type="HAMAP-Rule" id="MF_00123"/>
    </source>
</evidence>
<dbReference type="Gene3D" id="1.10.730.10">
    <property type="entry name" value="Isoleucyl-tRNA Synthetase, Domain 1"/>
    <property type="match status" value="1"/>
</dbReference>
<dbReference type="GO" id="GO:0004814">
    <property type="term" value="F:arginine-tRNA ligase activity"/>
    <property type="evidence" value="ECO:0007669"/>
    <property type="project" value="UniProtKB-UniRule"/>
</dbReference>
<evidence type="ECO:0000256" key="12">
    <source>
        <dbReference type="RuleBase" id="RU363038"/>
    </source>
</evidence>
<dbReference type="SMART" id="SM00836">
    <property type="entry name" value="DALR_1"/>
    <property type="match status" value="1"/>
</dbReference>
<comment type="similarity">
    <text evidence="2 11 12">Belongs to the class-I aminoacyl-tRNA synthetase family.</text>
</comment>
<dbReference type="SUPFAM" id="SSF52374">
    <property type="entry name" value="Nucleotidylyl transferase"/>
    <property type="match status" value="1"/>
</dbReference>
<keyword evidence="7 11" id="KW-0067">ATP-binding</keyword>
<dbReference type="InterPro" id="IPR035684">
    <property type="entry name" value="ArgRS_core"/>
</dbReference>
<accession>A0A942V0U8</accession>
<evidence type="ECO:0000256" key="1">
    <source>
        <dbReference type="ARBA" id="ARBA00004496"/>
    </source>
</evidence>
<dbReference type="Proteomes" id="UP000724672">
    <property type="component" value="Unassembled WGS sequence"/>
</dbReference>
<feature type="short sequence motif" description="'HIGH' region" evidence="11">
    <location>
        <begin position="123"/>
        <end position="133"/>
    </location>
</feature>
<dbReference type="FunFam" id="3.40.50.620:FF:000116">
    <property type="entry name" value="Arginine--tRNA ligase"/>
    <property type="match status" value="1"/>
</dbReference>
<proteinExistence type="inferred from homology"/>
<dbReference type="PANTHER" id="PTHR11956:SF5">
    <property type="entry name" value="ARGININE--TRNA LIGASE, CYTOPLASMIC"/>
    <property type="match status" value="1"/>
</dbReference>
<dbReference type="EMBL" id="WSFT01000025">
    <property type="protein sequence ID" value="MBS4537977.1"/>
    <property type="molecule type" value="Genomic_DNA"/>
</dbReference>
<gene>
    <name evidence="11" type="primary">argS</name>
    <name evidence="15" type="ORF">GOQ27_05860</name>
</gene>
<evidence type="ECO:0000256" key="2">
    <source>
        <dbReference type="ARBA" id="ARBA00005594"/>
    </source>
</evidence>
<keyword evidence="9 11" id="KW-0030">Aminoacyl-tRNA synthetase</keyword>
<keyword evidence="8 11" id="KW-0648">Protein biosynthesis</keyword>
<dbReference type="InterPro" id="IPR009080">
    <property type="entry name" value="tRNAsynth_Ia_anticodon-bd"/>
</dbReference>
<feature type="domain" description="Arginyl tRNA synthetase N-terminal" evidence="14">
    <location>
        <begin position="6"/>
        <end position="85"/>
    </location>
</feature>
<dbReference type="InterPro" id="IPR036695">
    <property type="entry name" value="Arg-tRNA-synth_N_sf"/>
</dbReference>
<evidence type="ECO:0000256" key="10">
    <source>
        <dbReference type="ARBA" id="ARBA00049339"/>
    </source>
</evidence>
<dbReference type="InterPro" id="IPR008909">
    <property type="entry name" value="DALR_anticod-bd"/>
</dbReference>
<keyword evidence="16" id="KW-1185">Reference proteome</keyword>
<dbReference type="InterPro" id="IPR001278">
    <property type="entry name" value="Arg-tRNA-ligase"/>
</dbReference>
<feature type="domain" description="DALR anticodon binding" evidence="13">
    <location>
        <begin position="451"/>
        <end position="566"/>
    </location>
</feature>
<comment type="catalytic activity">
    <reaction evidence="10 11">
        <text>tRNA(Arg) + L-arginine + ATP = L-arginyl-tRNA(Arg) + AMP + diphosphate</text>
        <dbReference type="Rhea" id="RHEA:20301"/>
        <dbReference type="Rhea" id="RHEA-COMP:9658"/>
        <dbReference type="Rhea" id="RHEA-COMP:9673"/>
        <dbReference type="ChEBI" id="CHEBI:30616"/>
        <dbReference type="ChEBI" id="CHEBI:32682"/>
        <dbReference type="ChEBI" id="CHEBI:33019"/>
        <dbReference type="ChEBI" id="CHEBI:78442"/>
        <dbReference type="ChEBI" id="CHEBI:78513"/>
        <dbReference type="ChEBI" id="CHEBI:456215"/>
        <dbReference type="EC" id="6.1.1.19"/>
    </reaction>
</comment>
<evidence type="ECO:0000256" key="5">
    <source>
        <dbReference type="ARBA" id="ARBA00022598"/>
    </source>
</evidence>
<organism evidence="15 16">
    <name type="scientific">Anaeromonas frigoriresistens</name>
    <dbReference type="NCBI Taxonomy" id="2683708"/>
    <lineage>
        <taxon>Bacteria</taxon>
        <taxon>Bacillati</taxon>
        <taxon>Bacillota</taxon>
        <taxon>Tissierellia</taxon>
        <taxon>Tissierellales</taxon>
        <taxon>Thermohalobacteraceae</taxon>
        <taxon>Anaeromonas</taxon>
    </lineage>
</organism>
<keyword evidence="5 11" id="KW-0436">Ligase</keyword>
<dbReference type="Gene3D" id="3.40.50.620">
    <property type="entry name" value="HUPs"/>
    <property type="match status" value="1"/>
</dbReference>
<evidence type="ECO:0000256" key="3">
    <source>
        <dbReference type="ARBA" id="ARBA00011245"/>
    </source>
</evidence>
<dbReference type="Pfam" id="PF05746">
    <property type="entry name" value="DALR_1"/>
    <property type="match status" value="1"/>
</dbReference>
<dbReference type="GO" id="GO:0006420">
    <property type="term" value="P:arginyl-tRNA aminoacylation"/>
    <property type="evidence" value="ECO:0007669"/>
    <property type="project" value="UniProtKB-UniRule"/>
</dbReference>
<dbReference type="Pfam" id="PF00750">
    <property type="entry name" value="tRNA-synt_1d"/>
    <property type="match status" value="1"/>
</dbReference>
<comment type="subunit">
    <text evidence="3 11">Monomer.</text>
</comment>
<dbReference type="Gene3D" id="3.30.1360.70">
    <property type="entry name" value="Arginyl tRNA synthetase N-terminal domain"/>
    <property type="match status" value="1"/>
</dbReference>
<dbReference type="InterPro" id="IPR001412">
    <property type="entry name" value="aa-tRNA-synth_I_CS"/>
</dbReference>
<dbReference type="Pfam" id="PF03485">
    <property type="entry name" value="Arg_tRNA_synt_N"/>
    <property type="match status" value="1"/>
</dbReference>
<dbReference type="NCBIfam" id="TIGR00456">
    <property type="entry name" value="argS"/>
    <property type="match status" value="1"/>
</dbReference>
<comment type="subcellular location">
    <subcellularLocation>
        <location evidence="1 11">Cytoplasm</location>
    </subcellularLocation>
</comment>
<comment type="caution">
    <text evidence="15">The sequence shown here is derived from an EMBL/GenBank/DDBJ whole genome shotgun (WGS) entry which is preliminary data.</text>
</comment>
<dbReference type="EC" id="6.1.1.19" evidence="11"/>
<keyword evidence="4 11" id="KW-0963">Cytoplasm</keyword>
<dbReference type="GO" id="GO:0005524">
    <property type="term" value="F:ATP binding"/>
    <property type="evidence" value="ECO:0007669"/>
    <property type="project" value="UniProtKB-UniRule"/>
</dbReference>
<dbReference type="PROSITE" id="PS00178">
    <property type="entry name" value="AA_TRNA_LIGASE_I"/>
    <property type="match status" value="1"/>
</dbReference>
<evidence type="ECO:0000259" key="14">
    <source>
        <dbReference type="SMART" id="SM01016"/>
    </source>
</evidence>
<dbReference type="PRINTS" id="PR01038">
    <property type="entry name" value="TRNASYNTHARG"/>
</dbReference>
<evidence type="ECO:0000313" key="15">
    <source>
        <dbReference type="EMBL" id="MBS4537977.1"/>
    </source>
</evidence>
<dbReference type="PANTHER" id="PTHR11956">
    <property type="entry name" value="ARGINYL-TRNA SYNTHETASE"/>
    <property type="match status" value="1"/>
</dbReference>
<evidence type="ECO:0000259" key="13">
    <source>
        <dbReference type="SMART" id="SM00836"/>
    </source>
</evidence>
<dbReference type="HAMAP" id="MF_00123">
    <property type="entry name" value="Arg_tRNA_synth"/>
    <property type="match status" value="1"/>
</dbReference>
<keyword evidence="6 11" id="KW-0547">Nucleotide-binding</keyword>
<evidence type="ECO:0000256" key="4">
    <source>
        <dbReference type="ARBA" id="ARBA00022490"/>
    </source>
</evidence>
<dbReference type="AlphaFoldDB" id="A0A942V0U8"/>
<dbReference type="SUPFAM" id="SSF47323">
    <property type="entry name" value="Anticodon-binding domain of a subclass of class I aminoacyl-tRNA synthetases"/>
    <property type="match status" value="1"/>
</dbReference>
<dbReference type="InterPro" id="IPR005148">
    <property type="entry name" value="Arg-tRNA-synth_N"/>
</dbReference>
<dbReference type="CDD" id="cd07956">
    <property type="entry name" value="Anticodon_Ia_Arg"/>
    <property type="match status" value="1"/>
</dbReference>
<dbReference type="SMART" id="SM01016">
    <property type="entry name" value="Arg_tRNA_synt_N"/>
    <property type="match status" value="1"/>
</dbReference>
<evidence type="ECO:0000256" key="9">
    <source>
        <dbReference type="ARBA" id="ARBA00023146"/>
    </source>
</evidence>
<sequence length="566" mass="65228">MIDFKQQIAELINKNVEEMSKEELLGLIEVPPNYEMGDYAIPCFKMAKIFRKAPNVISQEIVEMIGDNKYFEKIQSVGPYINFFINRGVFAETVLKEVYENKEKYGATDIGKGRNVIVEFSSPNIAKPFHIGHIRTTVIGHSLYKIYNFLGFNTIAINHLGDYGTQFGKLIVAYKEWGDREIIEANPIPELLKLYIKFHEVAEEKPELDDQAREWFHKLENDDVEARELWQWIRDVSLKEFNRVYDMLNIKYDSFAGESFYSDKMPRVIDIMNKKEILKDSQGARIVDLEPYGMPPALIQKRDGSTLYITRDIAAALYRKETYDFYRNIYVVGSQQKLHFEQWMKIVELMGFEWANQCIHVPFGMVALEEGTMSTRKGRVVFLEDVLNKAVDKTKEIIEEKSPNLENKDKVAKQIGIGAVVFQELSNNRIKDYTFSWERTLAFEGETGPYVQYTHARATSVLSKAGIEVTDDIDYSLLSNEEAINVVRLIHDFKQIVIDAMEKDEPSIITRHIVDLAQAFNKFYHDCPILVDDEELKKARLLLVNSAKGVIKTGLSLIGVEAPEKM</sequence>
<evidence type="ECO:0000256" key="7">
    <source>
        <dbReference type="ARBA" id="ARBA00022840"/>
    </source>
</evidence>
<dbReference type="FunFam" id="1.10.730.10:FF:000006">
    <property type="entry name" value="Arginyl-tRNA synthetase 2, mitochondrial"/>
    <property type="match status" value="1"/>
</dbReference>
<dbReference type="CDD" id="cd00671">
    <property type="entry name" value="ArgRS_core"/>
    <property type="match status" value="1"/>
</dbReference>
<evidence type="ECO:0000256" key="8">
    <source>
        <dbReference type="ARBA" id="ARBA00022917"/>
    </source>
</evidence>
<dbReference type="InterPro" id="IPR014729">
    <property type="entry name" value="Rossmann-like_a/b/a_fold"/>
</dbReference>
<evidence type="ECO:0000313" key="16">
    <source>
        <dbReference type="Proteomes" id="UP000724672"/>
    </source>
</evidence>
<protein>
    <recommendedName>
        <fullName evidence="11">Arginine--tRNA ligase</fullName>
        <ecNumber evidence="11">6.1.1.19</ecNumber>
    </recommendedName>
    <alternativeName>
        <fullName evidence="11">Arginyl-tRNA synthetase</fullName>
        <shortName evidence="11">ArgRS</shortName>
    </alternativeName>
</protein>